<accession>A0ABD1UYP8</accession>
<reference evidence="2" key="1">
    <citation type="submission" date="2024-07" db="EMBL/GenBank/DDBJ databases">
        <title>Two chromosome-level genome assemblies of Korean endemic species Abeliophyllum distichum and Forsythia ovata (Oleaceae).</title>
        <authorList>
            <person name="Jang H."/>
        </authorList>
    </citation>
    <scope>NUCLEOTIDE SEQUENCE [LARGE SCALE GENOMIC DNA]</scope>
</reference>
<dbReference type="Proteomes" id="UP001604277">
    <property type="component" value="Unassembled WGS sequence"/>
</dbReference>
<keyword evidence="2" id="KW-1185">Reference proteome</keyword>
<proteinExistence type="predicted"/>
<comment type="caution">
    <text evidence="1">The sequence shown here is derived from an EMBL/GenBank/DDBJ whole genome shotgun (WGS) entry which is preliminary data.</text>
</comment>
<sequence length="140" mass="15785">MGGIERNGVTLEMLAQEIKAMCHIECDDIATLFLQVFGEDARLLFPSVPKDTSNLPQLEKNLSSSSTKFYDYTIDPKEDSAILLSSCEGDEMAWEFPTPDGKFRELFTYALLEVFKVHPHHISNKRLVDMAAEIVTTENP</sequence>
<evidence type="ECO:0000313" key="1">
    <source>
        <dbReference type="EMBL" id="KAL2530189.1"/>
    </source>
</evidence>
<protein>
    <submittedName>
        <fullName evidence="1">Uncharacterized protein</fullName>
    </submittedName>
</protein>
<dbReference type="AlphaFoldDB" id="A0ABD1UYP8"/>
<dbReference type="EMBL" id="JBFOLJ010000006">
    <property type="protein sequence ID" value="KAL2530189.1"/>
    <property type="molecule type" value="Genomic_DNA"/>
</dbReference>
<evidence type="ECO:0000313" key="2">
    <source>
        <dbReference type="Proteomes" id="UP001604277"/>
    </source>
</evidence>
<name>A0ABD1UYP8_9LAMI</name>
<organism evidence="1 2">
    <name type="scientific">Forsythia ovata</name>
    <dbReference type="NCBI Taxonomy" id="205694"/>
    <lineage>
        <taxon>Eukaryota</taxon>
        <taxon>Viridiplantae</taxon>
        <taxon>Streptophyta</taxon>
        <taxon>Embryophyta</taxon>
        <taxon>Tracheophyta</taxon>
        <taxon>Spermatophyta</taxon>
        <taxon>Magnoliopsida</taxon>
        <taxon>eudicotyledons</taxon>
        <taxon>Gunneridae</taxon>
        <taxon>Pentapetalae</taxon>
        <taxon>asterids</taxon>
        <taxon>lamiids</taxon>
        <taxon>Lamiales</taxon>
        <taxon>Oleaceae</taxon>
        <taxon>Forsythieae</taxon>
        <taxon>Forsythia</taxon>
    </lineage>
</organism>
<dbReference type="Gene3D" id="3.40.50.1460">
    <property type="match status" value="1"/>
</dbReference>
<gene>
    <name evidence="1" type="ORF">Fot_22790</name>
</gene>